<evidence type="ECO:0000313" key="2">
    <source>
        <dbReference type="EMBL" id="OJT02947.1"/>
    </source>
</evidence>
<dbReference type="Gene3D" id="3.90.1300.10">
    <property type="entry name" value="Amidase signature (AS) domain"/>
    <property type="match status" value="1"/>
</dbReference>
<dbReference type="InterPro" id="IPR036928">
    <property type="entry name" value="AS_sf"/>
</dbReference>
<dbReference type="GO" id="GO:0050567">
    <property type="term" value="F:glutaminyl-tRNA synthase (glutamine-hydrolyzing) activity"/>
    <property type="evidence" value="ECO:0007669"/>
    <property type="project" value="TreeGrafter"/>
</dbReference>
<gene>
    <name evidence="2" type="ORF">TRAPUB_6486</name>
</gene>
<dbReference type="PANTHER" id="PTHR11895:SF7">
    <property type="entry name" value="GLUTAMYL-TRNA(GLN) AMIDOTRANSFERASE SUBUNIT A, MITOCHONDRIAL"/>
    <property type="match status" value="1"/>
</dbReference>
<sequence length="662" mass="72006">MRQSLIKVLDSIAIYDARDPTAAPPHIRAGAAQMCADRLEAFKDGDYTGLRIGVPQEYFPTELQTSVVDSLRRVLDRLQAEGATLVPISLPSTQYTLSAYYVISSAEASSNLARYDGIEYGFRVSPPPGADLTKTANVYAKTRSQGFGKEVQRRILLGAYALSADAFENYFLKAQRVRSLIKADFDRVFSLPNALRSASSQASPTIGQGVDVIIHPSAIQTAPPLPDNMAGTTSDSSSLDAYVQDVLTVPASLAGLPALSIPAGHGSDGWPIGVSVIGQWGADEMVLRVGEAIEEWLLRLDDDALLSIFSFLYGQEALGVALTSKRLHALAISRVAAHASCLPSTLIRLHDYLLRGPQPRVQHLEILFISVCDDCHGAEHVVDPLRLLTELLAAAKNLRLLTVVELSGVLKLHSPVGDALVTLPNLGYAPRTVDDPDDSRIWPPLQELHLEDVTHRITSCIQRRINQVDTLKIPSRLAPCHSDELHGPLPAVLRAASPIRLSLALIAESETINALAPTLAALPRLRVLELCMALSRWHIEDDAEAWLVDTLALLRGLRLTSLCIVFPTVSPPFLDDPDSLHIRSEEFRNGARVRIQCERRRMRVARTLPGRLVRAVPTLRLLRVVFQRSAGGRVPWTETHTTIAGDGAGRVVPAAVGHAGCP</sequence>
<dbReference type="Pfam" id="PF01425">
    <property type="entry name" value="Amidase"/>
    <property type="match status" value="1"/>
</dbReference>
<dbReference type="STRING" id="154538.A0A1M2V5X7"/>
<dbReference type="GO" id="GO:0070681">
    <property type="term" value="P:glutaminyl-tRNAGln biosynthesis via transamidation"/>
    <property type="evidence" value="ECO:0007669"/>
    <property type="project" value="TreeGrafter"/>
</dbReference>
<dbReference type="AlphaFoldDB" id="A0A1M2V5X7"/>
<dbReference type="EMBL" id="MNAD01001640">
    <property type="protein sequence ID" value="OJT02947.1"/>
    <property type="molecule type" value="Genomic_DNA"/>
</dbReference>
<dbReference type="OrthoDB" id="421993at2759"/>
<accession>A0A1M2V5X7</accession>
<dbReference type="GO" id="GO:0030956">
    <property type="term" value="C:glutamyl-tRNA(Gln) amidotransferase complex"/>
    <property type="evidence" value="ECO:0007669"/>
    <property type="project" value="TreeGrafter"/>
</dbReference>
<dbReference type="Proteomes" id="UP000184267">
    <property type="component" value="Unassembled WGS sequence"/>
</dbReference>
<proteinExistence type="predicted"/>
<dbReference type="PANTHER" id="PTHR11895">
    <property type="entry name" value="TRANSAMIDASE"/>
    <property type="match status" value="1"/>
</dbReference>
<dbReference type="InterPro" id="IPR000120">
    <property type="entry name" value="Amidase"/>
</dbReference>
<dbReference type="GO" id="GO:0016740">
    <property type="term" value="F:transferase activity"/>
    <property type="evidence" value="ECO:0007669"/>
    <property type="project" value="UniProtKB-KW"/>
</dbReference>
<keyword evidence="2" id="KW-0808">Transferase</keyword>
<evidence type="ECO:0000259" key="1">
    <source>
        <dbReference type="Pfam" id="PF01425"/>
    </source>
</evidence>
<protein>
    <submittedName>
        <fullName evidence="2">Glutamyl-tRNA(Gln) amidotransferase subunit A, mitochondrial</fullName>
    </submittedName>
</protein>
<dbReference type="GO" id="GO:0032543">
    <property type="term" value="P:mitochondrial translation"/>
    <property type="evidence" value="ECO:0007669"/>
    <property type="project" value="TreeGrafter"/>
</dbReference>
<evidence type="ECO:0000313" key="3">
    <source>
        <dbReference type="Proteomes" id="UP000184267"/>
    </source>
</evidence>
<comment type="caution">
    <text evidence="2">The sequence shown here is derived from an EMBL/GenBank/DDBJ whole genome shotgun (WGS) entry which is preliminary data.</text>
</comment>
<name>A0A1M2V5X7_TRAPU</name>
<dbReference type="GO" id="GO:0005739">
    <property type="term" value="C:mitochondrion"/>
    <property type="evidence" value="ECO:0007669"/>
    <property type="project" value="TreeGrafter"/>
</dbReference>
<dbReference type="SUPFAM" id="SSF75304">
    <property type="entry name" value="Amidase signature (AS) enzymes"/>
    <property type="match status" value="1"/>
</dbReference>
<feature type="domain" description="Amidase" evidence="1">
    <location>
        <begin position="5"/>
        <end position="287"/>
    </location>
</feature>
<organism evidence="2 3">
    <name type="scientific">Trametes pubescens</name>
    <name type="common">White-rot fungus</name>
    <dbReference type="NCBI Taxonomy" id="154538"/>
    <lineage>
        <taxon>Eukaryota</taxon>
        <taxon>Fungi</taxon>
        <taxon>Dikarya</taxon>
        <taxon>Basidiomycota</taxon>
        <taxon>Agaricomycotina</taxon>
        <taxon>Agaricomycetes</taxon>
        <taxon>Polyporales</taxon>
        <taxon>Polyporaceae</taxon>
        <taxon>Trametes</taxon>
    </lineage>
</organism>
<reference evidence="2 3" key="1">
    <citation type="submission" date="2016-10" db="EMBL/GenBank/DDBJ databases">
        <title>Genome sequence of the basidiomycete white-rot fungus Trametes pubescens.</title>
        <authorList>
            <person name="Makela M.R."/>
            <person name="Granchi Z."/>
            <person name="Peng M."/>
            <person name="De Vries R.P."/>
            <person name="Grigoriev I."/>
            <person name="Riley R."/>
            <person name="Hilden K."/>
        </authorList>
    </citation>
    <scope>NUCLEOTIDE SEQUENCE [LARGE SCALE GENOMIC DNA]</scope>
    <source>
        <strain evidence="2 3">FBCC735</strain>
    </source>
</reference>
<keyword evidence="3" id="KW-1185">Reference proteome</keyword>
<dbReference type="InterPro" id="IPR023631">
    <property type="entry name" value="Amidase_dom"/>
</dbReference>